<evidence type="ECO:0000256" key="13">
    <source>
        <dbReference type="PROSITE-ProRule" id="PRU01240"/>
    </source>
</evidence>
<dbReference type="InterPro" id="IPR024962">
    <property type="entry name" value="YukD-like"/>
</dbReference>
<comment type="subcellular location">
    <subcellularLocation>
        <location evidence="2">Cell membrane</location>
        <topology evidence="2">Multi-pass membrane protein</topology>
    </subcellularLocation>
    <subcellularLocation>
        <location evidence="1">Cell membrane</location>
        <topology evidence="1">Single-pass membrane protein</topology>
    </subcellularLocation>
</comment>
<feature type="transmembrane region" description="Helical" evidence="16">
    <location>
        <begin position="150"/>
        <end position="167"/>
    </location>
</feature>
<evidence type="ECO:0000256" key="10">
    <source>
        <dbReference type="ARBA" id="ARBA00022825"/>
    </source>
</evidence>
<keyword evidence="6 13" id="KW-0645">Protease</keyword>
<dbReference type="GO" id="GO:0005886">
    <property type="term" value="C:plasma membrane"/>
    <property type="evidence" value="ECO:0007669"/>
    <property type="project" value="UniProtKB-SubCell"/>
</dbReference>
<evidence type="ECO:0000256" key="14">
    <source>
        <dbReference type="RuleBase" id="RU003355"/>
    </source>
</evidence>
<dbReference type="InterPro" id="IPR023828">
    <property type="entry name" value="Peptidase_S8_Ser-AS"/>
</dbReference>
<dbReference type="Pfam" id="PF08817">
    <property type="entry name" value="YukD"/>
    <property type="match status" value="1"/>
</dbReference>
<organism evidence="19 20">
    <name type="scientific">Mycobacterium liflandii (strain 128FXT)</name>
    <dbReference type="NCBI Taxonomy" id="459424"/>
    <lineage>
        <taxon>Bacteria</taxon>
        <taxon>Bacillati</taxon>
        <taxon>Actinomycetota</taxon>
        <taxon>Actinomycetes</taxon>
        <taxon>Mycobacteriales</taxon>
        <taxon>Mycobacteriaceae</taxon>
        <taxon>Mycobacterium</taxon>
        <taxon>Mycobacterium ulcerans group</taxon>
    </lineage>
</organism>
<keyword evidence="20" id="KW-1185">Reference proteome</keyword>
<dbReference type="InterPro" id="IPR015500">
    <property type="entry name" value="Peptidase_S8_subtilisin-rel"/>
</dbReference>
<dbReference type="InterPro" id="IPR023834">
    <property type="entry name" value="T7SS_pept_S8A_mycosin"/>
</dbReference>
<name>L7V0D7_MYCL1</name>
<comment type="similarity">
    <text evidence="3">Belongs to the EccD/Snm4 family.</text>
</comment>
<feature type="transmembrane region" description="Helical" evidence="16">
    <location>
        <begin position="876"/>
        <end position="898"/>
    </location>
</feature>
<evidence type="ECO:0000256" key="16">
    <source>
        <dbReference type="SAM" id="Phobius"/>
    </source>
</evidence>
<dbReference type="InterPro" id="IPR022398">
    <property type="entry name" value="Peptidase_S8_His-AS"/>
</dbReference>
<feature type="active site" description="Charge relay system" evidence="13">
    <location>
        <position position="586"/>
    </location>
</feature>
<dbReference type="KEGG" id="mli:MULP_01232"/>
<evidence type="ECO:0000256" key="3">
    <source>
        <dbReference type="ARBA" id="ARBA00006162"/>
    </source>
</evidence>
<feature type="compositionally biased region" description="Pro residues" evidence="15">
    <location>
        <begin position="851"/>
        <end position="869"/>
    </location>
</feature>
<comment type="similarity">
    <text evidence="4 13 14">Belongs to the peptidase S8 family.</text>
</comment>
<evidence type="ECO:0000256" key="15">
    <source>
        <dbReference type="SAM" id="MobiDB-lite"/>
    </source>
</evidence>
<dbReference type="Proteomes" id="UP000011157">
    <property type="component" value="Chromosome"/>
</dbReference>
<keyword evidence="11 16" id="KW-1133">Transmembrane helix</keyword>
<evidence type="ECO:0000313" key="19">
    <source>
        <dbReference type="EMBL" id="AGC61231.1"/>
    </source>
</evidence>
<dbReference type="Pfam" id="PF00082">
    <property type="entry name" value="Peptidase_S8"/>
    <property type="match status" value="1"/>
</dbReference>
<evidence type="ECO:0000256" key="8">
    <source>
        <dbReference type="ARBA" id="ARBA00022729"/>
    </source>
</evidence>
<dbReference type="AlphaFoldDB" id="L7V0D7"/>
<dbReference type="PROSITE" id="PS00138">
    <property type="entry name" value="SUBTILASE_SER"/>
    <property type="match status" value="1"/>
</dbReference>
<gene>
    <name evidence="19" type="primary">mycP4</name>
    <name evidence="19" type="ordered locus">MULP_01232</name>
</gene>
<dbReference type="PROSITE" id="PS51892">
    <property type="entry name" value="SUBTILASE"/>
    <property type="match status" value="1"/>
</dbReference>
<feature type="transmembrane region" description="Helical" evidence="16">
    <location>
        <begin position="179"/>
        <end position="199"/>
    </location>
</feature>
<dbReference type="InterPro" id="IPR000209">
    <property type="entry name" value="Peptidase_S8/S53_dom"/>
</dbReference>
<evidence type="ECO:0000256" key="12">
    <source>
        <dbReference type="ARBA" id="ARBA00023136"/>
    </source>
</evidence>
<keyword evidence="8" id="KW-0732">Signal</keyword>
<dbReference type="PANTHER" id="PTHR42884">
    <property type="entry name" value="PROPROTEIN CONVERTASE SUBTILISIN/KEXIN-RELATED"/>
    <property type="match status" value="1"/>
</dbReference>
<feature type="transmembrane region" description="Helical" evidence="16">
    <location>
        <begin position="368"/>
        <end position="386"/>
    </location>
</feature>
<feature type="region of interest" description="Disordered" evidence="15">
    <location>
        <begin position="844"/>
        <end position="871"/>
    </location>
</feature>
<dbReference type="Gene3D" id="3.40.50.200">
    <property type="entry name" value="Peptidase S8/S53 domain"/>
    <property type="match status" value="1"/>
</dbReference>
<evidence type="ECO:0000256" key="5">
    <source>
        <dbReference type="ARBA" id="ARBA00022475"/>
    </source>
</evidence>
<dbReference type="NCBIfam" id="TIGR03921">
    <property type="entry name" value="T7SS_mycosin"/>
    <property type="match status" value="1"/>
</dbReference>
<feature type="domain" description="Peptidase S8/S53" evidence="17">
    <location>
        <begin position="546"/>
        <end position="833"/>
    </location>
</feature>
<keyword evidence="12 16" id="KW-0472">Membrane</keyword>
<dbReference type="PANTHER" id="PTHR42884:SF14">
    <property type="entry name" value="NEUROENDOCRINE CONVERTASE 1"/>
    <property type="match status" value="1"/>
</dbReference>
<dbReference type="GO" id="GO:0016485">
    <property type="term" value="P:protein processing"/>
    <property type="evidence" value="ECO:0007669"/>
    <property type="project" value="TreeGrafter"/>
</dbReference>
<keyword evidence="7 16" id="KW-0812">Transmembrane</keyword>
<dbReference type="EMBL" id="CP003899">
    <property type="protein sequence ID" value="AGC61231.1"/>
    <property type="molecule type" value="Genomic_DNA"/>
</dbReference>
<evidence type="ECO:0000259" key="18">
    <source>
        <dbReference type="Pfam" id="PF19053"/>
    </source>
</evidence>
<feature type="active site" description="Charge relay system" evidence="13">
    <location>
        <position position="786"/>
    </location>
</feature>
<dbReference type="PRINTS" id="PR00723">
    <property type="entry name" value="SUBTILISIN"/>
</dbReference>
<proteinExistence type="inferred from homology"/>
<dbReference type="PROSITE" id="PS00136">
    <property type="entry name" value="SUBTILASE_ASP"/>
    <property type="match status" value="1"/>
</dbReference>
<dbReference type="NCBIfam" id="TIGR03920">
    <property type="entry name" value="T7SS_EccD"/>
    <property type="match status" value="1"/>
</dbReference>
<keyword evidence="5" id="KW-1003">Cell membrane</keyword>
<dbReference type="InterPro" id="IPR006707">
    <property type="entry name" value="T7SS_EccD"/>
</dbReference>
<dbReference type="HOGENOM" id="CLU_317576_0_0_11"/>
<protein>
    <submittedName>
        <fullName evidence="19">Membrane-anchored serine protease</fullName>
        <ecNumber evidence="19">3.4.21.-</ecNumber>
    </submittedName>
</protein>
<accession>L7V0D7</accession>
<evidence type="ECO:0000256" key="6">
    <source>
        <dbReference type="ARBA" id="ARBA00022670"/>
    </source>
</evidence>
<feature type="transmembrane region" description="Helical" evidence="16">
    <location>
        <begin position="235"/>
        <end position="260"/>
    </location>
</feature>
<dbReference type="InterPro" id="IPR023827">
    <property type="entry name" value="Peptidase_S8_Asp-AS"/>
</dbReference>
<feature type="active site" description="Charge relay system" evidence="13">
    <location>
        <position position="555"/>
    </location>
</feature>
<evidence type="ECO:0000256" key="7">
    <source>
        <dbReference type="ARBA" id="ARBA00022692"/>
    </source>
</evidence>
<feature type="transmembrane region" description="Helical" evidence="16">
    <location>
        <begin position="120"/>
        <end position="138"/>
    </location>
</feature>
<evidence type="ECO:0000256" key="9">
    <source>
        <dbReference type="ARBA" id="ARBA00022801"/>
    </source>
</evidence>
<evidence type="ECO:0000256" key="11">
    <source>
        <dbReference type="ARBA" id="ARBA00022989"/>
    </source>
</evidence>
<feature type="transmembrane region" description="Helical" evidence="16">
    <location>
        <begin position="328"/>
        <end position="356"/>
    </location>
</feature>
<keyword evidence="10 13" id="KW-0720">Serine protease</keyword>
<keyword evidence="9 13" id="KW-0378">Hydrolase</keyword>
<evidence type="ECO:0000313" key="20">
    <source>
        <dbReference type="Proteomes" id="UP000011157"/>
    </source>
</evidence>
<dbReference type="PROSITE" id="PS00137">
    <property type="entry name" value="SUBTILASE_HIS"/>
    <property type="match status" value="1"/>
</dbReference>
<evidence type="ECO:0000259" key="17">
    <source>
        <dbReference type="Pfam" id="PF00082"/>
    </source>
</evidence>
<feature type="transmembrane region" description="Helical" evidence="16">
    <location>
        <begin position="205"/>
        <end position="223"/>
    </location>
</feature>
<dbReference type="InterPro" id="IPR036852">
    <property type="entry name" value="Peptidase_S8/S53_dom_sf"/>
</dbReference>
<sequence>MLSGSEPGLCRVAVHSGTAVVDLSLPAALPVAELIPAIVESLGGRDIGAAPTRYQLCPLGAGALPPSKSLAQSGIRDGTVLSLSRCSAEPAPGPHDDDAEAVLATLRGSTRPPSRRAKELTGALTAGGVGGVGAVLLVRDALGNTDRHGAATAVVAITSGVLALLVAGMTRRTGREPTAVFTLNVIATTFVAVGALLAVPGRLGVPNLMLAAMGASVAAALAIRLTGCGGVTFTAVMCCAIVIAAAALCGVITGAALYVVGSLTTLAALVALEVSARVSMVVAGLSPKLPAAPGSEEAPELAAPDLLATRAIRADRWLNGLHGGFSSAAALGAVVAVLGSQRVIGLTAVTGAVLLLRARAQVDGRSRLMFLIAGYVAGTAAFAVAAPRPRPARAVDRHPDRGIDRPGAASGVHRAHPAAFAHRLSTHRCAGVQRIGQPAAAGLLDLRCLQRRWWPGTDVDMTSRFGHLLAACALAAPCWCAMPAAHAVTPPPVDERWLPQPAPPGPPSRTQQREVCAAATWAPERPEAAAQLAGLDLPEAWRLTRGSGQRVAVIDTGVAHHRRLAHLVAGGDYVFTGDGTQDCDAHGTIVAGIIAAAPDSATDQFSGVAPDATVIGIRQSSAKFSPVGNRSSTGVGDVDTMARAVRTAADLGASVINISTIACVAAESPPDDRALGAALAYAVDVKNAVIVAAAGNTGGAAQCPSQRPETSRDTATVVVSPAWYDNYVLTVGSVNANGEPSAFTLPSPWVDVAAGGENVTSLNPVGDGTVNGLDDHGGFRPLSGTSYAAPVVSGLAALIRARFPALTARQVMARIISTAHHPPHGWDPFVGNGTVDVLAAVSSDPAVQPAPAQPGSPTPAAPVTTPPTQPDRRARITALSGSAICLMGLLAALASRAFGGRSGSRHRRIHRDDVVGD</sequence>
<evidence type="ECO:0000256" key="1">
    <source>
        <dbReference type="ARBA" id="ARBA00004162"/>
    </source>
</evidence>
<dbReference type="Pfam" id="PF19053">
    <property type="entry name" value="EccD"/>
    <property type="match status" value="1"/>
</dbReference>
<dbReference type="InterPro" id="IPR044049">
    <property type="entry name" value="EccD_transm"/>
</dbReference>
<dbReference type="GO" id="GO:0004252">
    <property type="term" value="F:serine-type endopeptidase activity"/>
    <property type="evidence" value="ECO:0007669"/>
    <property type="project" value="UniProtKB-UniRule"/>
</dbReference>
<evidence type="ECO:0000256" key="4">
    <source>
        <dbReference type="ARBA" id="ARBA00011073"/>
    </source>
</evidence>
<reference evidence="19 20" key="1">
    <citation type="journal article" date="2013" name="J. Bacteriol.">
        <title>Complete Genome Sequence of the Frog Pathogen Mycobacterium ulcerans Ecovar Liflandii.</title>
        <authorList>
            <person name="Tobias N.J."/>
            <person name="Doig K.D."/>
            <person name="Medema M.H."/>
            <person name="Chen H."/>
            <person name="Haring V."/>
            <person name="Moore R."/>
            <person name="Seemann T."/>
            <person name="Stinear T.P."/>
        </authorList>
    </citation>
    <scope>NUCLEOTIDE SEQUENCE [LARGE SCALE GENOMIC DNA]</scope>
    <source>
        <strain evidence="19 20">128FXT</strain>
    </source>
</reference>
<feature type="domain" description="EccD-like transmembrane" evidence="18">
    <location>
        <begin position="127"/>
        <end position="386"/>
    </location>
</feature>
<dbReference type="EC" id="3.4.21.-" evidence="19"/>
<evidence type="ECO:0000256" key="2">
    <source>
        <dbReference type="ARBA" id="ARBA00004651"/>
    </source>
</evidence>
<dbReference type="SUPFAM" id="SSF52743">
    <property type="entry name" value="Subtilisin-like"/>
    <property type="match status" value="1"/>
</dbReference>
<dbReference type="Gene3D" id="3.10.20.90">
    <property type="entry name" value="Phosphatidylinositol 3-kinase Catalytic Subunit, Chain A, domain 1"/>
    <property type="match status" value="1"/>
</dbReference>